<sequence>MLWKNPQQISIKGLGRYCIRVSMPGETLKKTLLFVIVFSLVVGAVFLSGCLQQEGSGSVVLAQPGPVKLRIGALLDLTGKGASYGNDARDAALLAVEDLRKTQKSLEVELLFEDSQSEDLQAVNSAKKLLEIDGVRVILGPVRSNEVLAVAPLTEAKKAILFTFVASADEITNAGDFVFRNRETGSLHGEKIAEFIKSNGIDAVAVLSAQSANSKTYASSFVQKFEALGGKIAKTIEYNENLKDFKSEIVKALEANPKVLYVSPATDSDGIILIRQIKEFGFKGLIAGAPGLDSQAFLQSGVSEGVVITSPFFDSENTAVKEFSRRFEERFGRKPAFYTANAYDAVMLLGAAALECKGDENTECLRDFLYNVKNYEGLGGLTTFDGKGDVIKPVMVKKAVNGKFERLE</sequence>
<dbReference type="InterPro" id="IPR051010">
    <property type="entry name" value="BCAA_transport"/>
</dbReference>
<evidence type="ECO:0000313" key="5">
    <source>
        <dbReference type="Proteomes" id="UP000590964"/>
    </source>
</evidence>
<reference evidence="5" key="1">
    <citation type="journal article" date="2020" name="bioRxiv">
        <title>A rank-normalized archaeal taxonomy based on genome phylogeny resolves widespread incomplete and uneven classifications.</title>
        <authorList>
            <person name="Rinke C."/>
            <person name="Chuvochina M."/>
            <person name="Mussig A.J."/>
            <person name="Chaumeil P.-A."/>
            <person name="Waite D.W."/>
            <person name="Whitman W.B."/>
            <person name="Parks D.H."/>
            <person name="Hugenholtz P."/>
        </authorList>
    </citation>
    <scope>NUCLEOTIDE SEQUENCE [LARGE SCALE GENOMIC DNA]</scope>
</reference>
<evidence type="ECO:0000256" key="1">
    <source>
        <dbReference type="ARBA" id="ARBA00022729"/>
    </source>
</evidence>
<evidence type="ECO:0000256" key="2">
    <source>
        <dbReference type="SAM" id="Phobius"/>
    </source>
</evidence>
<dbReference type="InterPro" id="IPR028081">
    <property type="entry name" value="Leu-bd"/>
</dbReference>
<proteinExistence type="predicted"/>
<accession>A0A7J4JXK2</accession>
<protein>
    <submittedName>
        <fullName evidence="4">ABC transporter substrate-binding protein</fullName>
    </submittedName>
</protein>
<comment type="caution">
    <text evidence="4">The sequence shown here is derived from an EMBL/GenBank/DDBJ whole genome shotgun (WGS) entry which is preliminary data.</text>
</comment>
<dbReference type="PANTHER" id="PTHR30483">
    <property type="entry name" value="LEUCINE-SPECIFIC-BINDING PROTEIN"/>
    <property type="match status" value="1"/>
</dbReference>
<dbReference type="Pfam" id="PF13458">
    <property type="entry name" value="Peripla_BP_6"/>
    <property type="match status" value="1"/>
</dbReference>
<dbReference type="InterPro" id="IPR028082">
    <property type="entry name" value="Peripla_BP_I"/>
</dbReference>
<name>A0A7J4JXK2_9ARCH</name>
<evidence type="ECO:0000313" key="4">
    <source>
        <dbReference type="EMBL" id="HIH21720.1"/>
    </source>
</evidence>
<feature type="domain" description="Leucine-binding protein" evidence="3">
    <location>
        <begin position="69"/>
        <end position="396"/>
    </location>
</feature>
<dbReference type="SUPFAM" id="SSF53822">
    <property type="entry name" value="Periplasmic binding protein-like I"/>
    <property type="match status" value="1"/>
</dbReference>
<dbReference type="CDD" id="cd19984">
    <property type="entry name" value="PBP1_ABC_ligand_binding-like"/>
    <property type="match status" value="1"/>
</dbReference>
<gene>
    <name evidence="4" type="ORF">HA222_03635</name>
</gene>
<dbReference type="Gene3D" id="3.40.50.2300">
    <property type="match status" value="2"/>
</dbReference>
<keyword evidence="2" id="KW-0812">Transmembrane</keyword>
<dbReference type="AlphaFoldDB" id="A0A7J4JXK2"/>
<keyword evidence="1" id="KW-0732">Signal</keyword>
<dbReference type="Proteomes" id="UP000590964">
    <property type="component" value="Unassembled WGS sequence"/>
</dbReference>
<dbReference type="EMBL" id="DUFW01000063">
    <property type="protein sequence ID" value="HIH21720.1"/>
    <property type="molecule type" value="Genomic_DNA"/>
</dbReference>
<evidence type="ECO:0000259" key="3">
    <source>
        <dbReference type="Pfam" id="PF13458"/>
    </source>
</evidence>
<keyword evidence="2" id="KW-0472">Membrane</keyword>
<dbReference type="PANTHER" id="PTHR30483:SF6">
    <property type="entry name" value="PERIPLASMIC BINDING PROTEIN OF ABC TRANSPORTER FOR NATURAL AMINO ACIDS"/>
    <property type="match status" value="1"/>
</dbReference>
<feature type="transmembrane region" description="Helical" evidence="2">
    <location>
        <begin position="31"/>
        <end position="49"/>
    </location>
</feature>
<organism evidence="4 5">
    <name type="scientific">Candidatus Iainarchaeum sp</name>
    <dbReference type="NCBI Taxonomy" id="3101447"/>
    <lineage>
        <taxon>Archaea</taxon>
        <taxon>Candidatus Iainarchaeota</taxon>
        <taxon>Candidatus Iainarchaeia</taxon>
        <taxon>Candidatus Iainarchaeales</taxon>
        <taxon>Candidatus Iainarchaeaceae</taxon>
        <taxon>Candidatus Iainarchaeum</taxon>
    </lineage>
</organism>
<keyword evidence="2" id="KW-1133">Transmembrane helix</keyword>